<name>A0A2H1VXW5_SPOFR</name>
<reference evidence="1" key="1">
    <citation type="submission" date="2016-07" db="EMBL/GenBank/DDBJ databases">
        <authorList>
            <person name="Bretaudeau A."/>
        </authorList>
    </citation>
    <scope>NUCLEOTIDE SEQUENCE</scope>
    <source>
        <strain evidence="1">Rice</strain>
        <tissue evidence="1">Whole body</tissue>
    </source>
</reference>
<dbReference type="EMBL" id="ODYU01005122">
    <property type="protein sequence ID" value="SOQ45675.1"/>
    <property type="molecule type" value="Genomic_DNA"/>
</dbReference>
<organism evidence="1">
    <name type="scientific">Spodoptera frugiperda</name>
    <name type="common">Fall armyworm</name>
    <dbReference type="NCBI Taxonomy" id="7108"/>
    <lineage>
        <taxon>Eukaryota</taxon>
        <taxon>Metazoa</taxon>
        <taxon>Ecdysozoa</taxon>
        <taxon>Arthropoda</taxon>
        <taxon>Hexapoda</taxon>
        <taxon>Insecta</taxon>
        <taxon>Pterygota</taxon>
        <taxon>Neoptera</taxon>
        <taxon>Endopterygota</taxon>
        <taxon>Lepidoptera</taxon>
        <taxon>Glossata</taxon>
        <taxon>Ditrysia</taxon>
        <taxon>Noctuoidea</taxon>
        <taxon>Noctuidae</taxon>
        <taxon>Amphipyrinae</taxon>
        <taxon>Spodoptera</taxon>
    </lineage>
</organism>
<proteinExistence type="predicted"/>
<evidence type="ECO:0000313" key="1">
    <source>
        <dbReference type="EMBL" id="SOQ45675.1"/>
    </source>
</evidence>
<accession>A0A2H1VXW5</accession>
<protein>
    <submittedName>
        <fullName evidence="1">SFRICE_020693</fullName>
    </submittedName>
</protein>
<sequence>MFVCLSVNHAETTERILVKFGIHTGYELTWVIGYVLSHENASEAAVRSSSKSNSVQADRSTLIL</sequence>
<dbReference type="AlphaFoldDB" id="A0A2H1VXW5"/>
<gene>
    <name evidence="1" type="ORF">SFRICE_020693</name>
</gene>